<evidence type="ECO:0000313" key="4">
    <source>
        <dbReference type="Proteomes" id="UP000799766"/>
    </source>
</evidence>
<name>A0A6A6NY88_9PEZI</name>
<feature type="compositionally biased region" description="Low complexity" evidence="1">
    <location>
        <begin position="506"/>
        <end position="525"/>
    </location>
</feature>
<keyword evidence="4" id="KW-1185">Reference proteome</keyword>
<feature type="region of interest" description="Disordered" evidence="1">
    <location>
        <begin position="297"/>
        <end position="388"/>
    </location>
</feature>
<evidence type="ECO:0000313" key="3">
    <source>
        <dbReference type="EMBL" id="KAF2456700.1"/>
    </source>
</evidence>
<feature type="domain" description="T6SS Phospholipase effector Tle1-like catalytic" evidence="2">
    <location>
        <begin position="37"/>
        <end position="450"/>
    </location>
</feature>
<evidence type="ECO:0000259" key="2">
    <source>
        <dbReference type="Pfam" id="PF09994"/>
    </source>
</evidence>
<dbReference type="Proteomes" id="UP000799766">
    <property type="component" value="Unassembled WGS sequence"/>
</dbReference>
<dbReference type="OrthoDB" id="3162439at2759"/>
<protein>
    <recommendedName>
        <fullName evidence="2">T6SS Phospholipase effector Tle1-like catalytic domain-containing protein</fullName>
    </recommendedName>
</protein>
<dbReference type="InterPro" id="IPR018712">
    <property type="entry name" value="Tle1-like_cat"/>
</dbReference>
<gene>
    <name evidence="3" type="ORF">BDY21DRAFT_392908</name>
</gene>
<accession>A0A6A6NY88</accession>
<dbReference type="PANTHER" id="PTHR33840">
    <property type="match status" value="1"/>
</dbReference>
<evidence type="ECO:0000256" key="1">
    <source>
        <dbReference type="SAM" id="MobiDB-lite"/>
    </source>
</evidence>
<feature type="compositionally biased region" description="Basic and acidic residues" evidence="1">
    <location>
        <begin position="339"/>
        <end position="352"/>
    </location>
</feature>
<dbReference type="EMBL" id="MU001682">
    <property type="protein sequence ID" value="KAF2456700.1"/>
    <property type="molecule type" value="Genomic_DNA"/>
</dbReference>
<organism evidence="3 4">
    <name type="scientific">Lineolata rhizophorae</name>
    <dbReference type="NCBI Taxonomy" id="578093"/>
    <lineage>
        <taxon>Eukaryota</taxon>
        <taxon>Fungi</taxon>
        <taxon>Dikarya</taxon>
        <taxon>Ascomycota</taxon>
        <taxon>Pezizomycotina</taxon>
        <taxon>Dothideomycetes</taxon>
        <taxon>Dothideomycetes incertae sedis</taxon>
        <taxon>Lineolatales</taxon>
        <taxon>Lineolataceae</taxon>
        <taxon>Lineolata</taxon>
    </lineage>
</organism>
<dbReference type="PANTHER" id="PTHR33840:SF2">
    <property type="entry name" value="TLE1 PHOSPHOLIPASE DOMAIN-CONTAINING PROTEIN"/>
    <property type="match status" value="1"/>
</dbReference>
<dbReference type="Pfam" id="PF09994">
    <property type="entry name" value="T6SS_Tle1-like_cat"/>
    <property type="match status" value="1"/>
</dbReference>
<feature type="region of interest" description="Disordered" evidence="1">
    <location>
        <begin position="487"/>
        <end position="537"/>
    </location>
</feature>
<proteinExistence type="predicted"/>
<reference evidence="3" key="1">
    <citation type="journal article" date="2020" name="Stud. Mycol.">
        <title>101 Dothideomycetes genomes: a test case for predicting lifestyles and emergence of pathogens.</title>
        <authorList>
            <person name="Haridas S."/>
            <person name="Albert R."/>
            <person name="Binder M."/>
            <person name="Bloem J."/>
            <person name="Labutti K."/>
            <person name="Salamov A."/>
            <person name="Andreopoulos B."/>
            <person name="Baker S."/>
            <person name="Barry K."/>
            <person name="Bills G."/>
            <person name="Bluhm B."/>
            <person name="Cannon C."/>
            <person name="Castanera R."/>
            <person name="Culley D."/>
            <person name="Daum C."/>
            <person name="Ezra D."/>
            <person name="Gonzalez J."/>
            <person name="Henrissat B."/>
            <person name="Kuo A."/>
            <person name="Liang C."/>
            <person name="Lipzen A."/>
            <person name="Lutzoni F."/>
            <person name="Magnuson J."/>
            <person name="Mondo S."/>
            <person name="Nolan M."/>
            <person name="Ohm R."/>
            <person name="Pangilinan J."/>
            <person name="Park H.-J."/>
            <person name="Ramirez L."/>
            <person name="Alfaro M."/>
            <person name="Sun H."/>
            <person name="Tritt A."/>
            <person name="Yoshinaga Y."/>
            <person name="Zwiers L.-H."/>
            <person name="Turgeon B."/>
            <person name="Goodwin S."/>
            <person name="Spatafora J."/>
            <person name="Crous P."/>
            <person name="Grigoriev I."/>
        </authorList>
    </citation>
    <scope>NUCLEOTIDE SEQUENCE</scope>
    <source>
        <strain evidence="3">ATCC 16933</strain>
    </source>
</reference>
<sequence>MVSSLQPSAPRDGFLHLPSEHAESVVHSNPQLRRRRKQVVLCFDGTGNKFSGTDSDSNILKIYRMLDRMDVDQVHYYQPGIGTYVTSKSLTSNGRIAKLKSWYAKAKDSAIGSSFADHVMGGYKFLMRYYQQGDEVYFFGFSRGAYTARFLAEMLDHVGLLSQGNEEMARFAWKTFQKWQMRQENTPEEKARKKELLEFMCAFRETFSRPVHRIRFLGLFDTVNSVPRFENPWMQRSKFPYTARSTAKCIRHAVAIDERRAKFRQDLISQMRMAPEEAHYRRHLLRHHHLLHHSADMINGGHHVPHPSSVADEGQRRHLNASTDSRDHAAAVGSEGEDELQRGRRNEPKETGAHLNPDGVAELFRRGSETAGVRARSPGMSHRQSSASLNSMAALRHDGYDDESDEDETAQDIQEVWFAGCHADIGGGWPLNEGEHAALSHVPLVWMVREARRAGLRFDEEKLRALNCCPPDGFDEYKRARGVNLPSIAVKPASPDGSDERRPSNGDDAPADGAAAAGATAGNGAPAPPGGGQQHPQGHRFLEALHLAGTRGRMHDVLRFDNGVGPASVVSWNLMEYLPFRRMDLQADGSWKSIAWPLPKGEVRDVPDSVVVHGSVLRRMRADEGYRPGNLIVGGGGRGVRRAPPEYGMGEWVVLREEGDPVGEVYVRAKPSVRSRQSSKKSWGSK</sequence>
<dbReference type="AlphaFoldDB" id="A0A6A6NY88"/>